<feature type="domain" description="SUF system FeS cluster assembly SufBD core" evidence="2">
    <location>
        <begin position="240"/>
        <end position="439"/>
    </location>
</feature>
<dbReference type="SUPFAM" id="SSF101960">
    <property type="entry name" value="Stabilizer of iron transporter SufD"/>
    <property type="match status" value="2"/>
</dbReference>
<feature type="domain" description="SUF system FeS cluster assembly SufBD N-terminal" evidence="3">
    <location>
        <begin position="6"/>
        <end position="172"/>
    </location>
</feature>
<comment type="caution">
    <text evidence="4">The sequence shown here is derived from an EMBL/GenBank/DDBJ whole genome shotgun (WGS) entry which is preliminary data.</text>
</comment>
<name>A0AA43Q0P1_9GAMM</name>
<dbReference type="PANTHER" id="PTHR43575">
    <property type="entry name" value="PROTEIN ABCI7, CHLOROPLASTIC"/>
    <property type="match status" value="1"/>
</dbReference>
<evidence type="ECO:0000259" key="2">
    <source>
        <dbReference type="Pfam" id="PF01458"/>
    </source>
</evidence>
<dbReference type="InterPro" id="IPR037284">
    <property type="entry name" value="SUF_FeS_clus_asmbl_SufBD_sf"/>
</dbReference>
<dbReference type="Proteomes" id="UP001160519">
    <property type="component" value="Unassembled WGS sequence"/>
</dbReference>
<sequence length="474" mass="52329">MNTATASRYAAEYQTIASALPGQNLPWLQALRAQALTEFSANGFPSPREEEWRYTNVSGIEKKLFSPSISLSIDEVDAEWLKSVQLEDAWVLVLVNGHFSAELSVLDGLPEAVSVMSMADALAKQPGTVEKYLGRAADQSEHSFIAFNTAWFTDGLFVHVPAKQVLDRPIQVLHVVTGVDQMATTRNIIIADALAEVKVIETFISRDGVYAENLSGTGSAISRDGVYAASLPGADAAVGSNNAYLTAAVTEVFVGQNADVTLYKLQSESEKAYHFGGSYIKQARDARFTHHNFAFGGMLARSDIHVDLDHASACELNGLYLGVKRQHIDNHTRINHLKPYAISRELYKGVLDDRARGVFQGRVIVAEDAQKTDSQMNNRNLLLSDDAEVDTKPQLEIYADDVKCGHGVTVGQLDEKSIFYLQSRCVDEETARNMLTFAFANEMVDKIKIKSLHDRVLEQVLARFPQQGVNKEWL</sequence>
<protein>
    <submittedName>
        <fullName evidence="4">Fe-S cluster assembly protein SufD</fullName>
    </submittedName>
</protein>
<dbReference type="AlphaFoldDB" id="A0AA43Q0P1"/>
<organism evidence="4 5">
    <name type="scientific">Candidatus Methylobacter titanis</name>
    <dbReference type="NCBI Taxonomy" id="3053457"/>
    <lineage>
        <taxon>Bacteria</taxon>
        <taxon>Pseudomonadati</taxon>
        <taxon>Pseudomonadota</taxon>
        <taxon>Gammaproteobacteria</taxon>
        <taxon>Methylococcales</taxon>
        <taxon>Methylococcaceae</taxon>
        <taxon>Methylobacter</taxon>
    </lineage>
</organism>
<dbReference type="NCBIfam" id="TIGR01981">
    <property type="entry name" value="sufD"/>
    <property type="match status" value="1"/>
</dbReference>
<dbReference type="EMBL" id="JAQSDF010000001">
    <property type="protein sequence ID" value="MDI1229544.1"/>
    <property type="molecule type" value="Genomic_DNA"/>
</dbReference>
<proteinExistence type="inferred from homology"/>
<dbReference type="GO" id="GO:0016226">
    <property type="term" value="P:iron-sulfur cluster assembly"/>
    <property type="evidence" value="ECO:0007669"/>
    <property type="project" value="InterPro"/>
</dbReference>
<dbReference type="Pfam" id="PF19295">
    <property type="entry name" value="SufBD_N"/>
    <property type="match status" value="1"/>
</dbReference>
<evidence type="ECO:0000259" key="3">
    <source>
        <dbReference type="Pfam" id="PF19295"/>
    </source>
</evidence>
<dbReference type="InterPro" id="IPR055346">
    <property type="entry name" value="Fe-S_cluster_assembly_SufBD"/>
</dbReference>
<keyword evidence="5" id="KW-1185">Reference proteome</keyword>
<dbReference type="InterPro" id="IPR011542">
    <property type="entry name" value="SUF_FeS_clus_asmbl_SufD"/>
</dbReference>
<dbReference type="PANTHER" id="PTHR43575:SF1">
    <property type="entry name" value="PROTEIN ABCI7, CHLOROPLASTIC"/>
    <property type="match status" value="1"/>
</dbReference>
<evidence type="ECO:0000313" key="4">
    <source>
        <dbReference type="EMBL" id="MDI1229544.1"/>
    </source>
</evidence>
<evidence type="ECO:0000256" key="1">
    <source>
        <dbReference type="ARBA" id="ARBA00043967"/>
    </source>
</evidence>
<dbReference type="InterPro" id="IPR000825">
    <property type="entry name" value="SUF_FeS_clus_asmbl_SufBD_core"/>
</dbReference>
<gene>
    <name evidence="4" type="primary">sufD</name>
    <name evidence="4" type="ORF">PSU93_00135</name>
</gene>
<dbReference type="Pfam" id="PF01458">
    <property type="entry name" value="SUFBD_core"/>
    <property type="match status" value="1"/>
</dbReference>
<evidence type="ECO:0000313" key="5">
    <source>
        <dbReference type="Proteomes" id="UP001160519"/>
    </source>
</evidence>
<dbReference type="InterPro" id="IPR045595">
    <property type="entry name" value="SufBD_N"/>
</dbReference>
<accession>A0AA43Q0P1</accession>
<comment type="similarity">
    <text evidence="1">Belongs to the iron-sulfur cluster assembly SufBD family.</text>
</comment>
<reference evidence="4" key="1">
    <citation type="submission" date="2023-01" db="EMBL/GenBank/DDBJ databases">
        <title>Biogeochemical cycle of methane in antarctic sediments.</title>
        <authorList>
            <person name="Roldan D.M."/>
            <person name="Menes R.J."/>
        </authorList>
    </citation>
    <scope>NUCLEOTIDE SEQUENCE [LARGE SCALE GENOMIC DNA]</scope>
    <source>
        <strain evidence="4">K-2018 MAG008</strain>
    </source>
</reference>